<dbReference type="InParanoid" id="B0WC06"/>
<comment type="function">
    <text evidence="1">Non-lysosomal glucosylceramidase that catalyzes the hydrolysis of glucosylceramide (GlcCer) to free glucose and ceramide.</text>
</comment>
<dbReference type="InterPro" id="IPR014551">
    <property type="entry name" value="B_Glucosidase_GBA2-typ"/>
</dbReference>
<dbReference type="EC" id="3.2.1.45" evidence="1"/>
<dbReference type="VEuPathDB" id="VectorBase:CPIJ004679"/>
<comment type="similarity">
    <text evidence="1">Belongs to the non-lysosomal glucosylceramidase family.</text>
</comment>
<dbReference type="FunCoup" id="B0WC06">
    <property type="interactions" value="519"/>
</dbReference>
<protein>
    <recommendedName>
        <fullName evidence="1">Non-lysosomal glucosylceramidase</fullName>
        <shortName evidence="1">NLGase</shortName>
        <ecNumber evidence="1">3.2.1.45</ecNumber>
    </recommendedName>
</protein>
<gene>
    <name evidence="5" type="primary">6036150</name>
    <name evidence="4" type="ORF">CpipJ_CPIJ004679</name>
</gene>
<keyword evidence="6" id="KW-1185">Reference proteome</keyword>
<dbReference type="FunFam" id="1.50.10.10:FF:000041">
    <property type="entry name" value="Non-lysosomal glucosylceramidase"/>
    <property type="match status" value="1"/>
</dbReference>
<keyword evidence="1" id="KW-0472">Membrane</keyword>
<comment type="catalytic activity">
    <reaction evidence="1">
        <text>a beta-D-glucosyl-(1&lt;-&gt;1')-N-acylsphing-4-enine + H2O = an N-acylsphing-4-enine + D-glucose</text>
        <dbReference type="Rhea" id="RHEA:13269"/>
        <dbReference type="ChEBI" id="CHEBI:4167"/>
        <dbReference type="ChEBI" id="CHEBI:15377"/>
        <dbReference type="ChEBI" id="CHEBI:22801"/>
        <dbReference type="ChEBI" id="CHEBI:52639"/>
        <dbReference type="EC" id="3.2.1.45"/>
    </reaction>
</comment>
<dbReference type="HOGENOM" id="CLU_006322_1_1_1"/>
<dbReference type="EnsemblMetazoa" id="CPIJ004679-RA">
    <property type="protein sequence ID" value="CPIJ004679-PA"/>
    <property type="gene ID" value="CPIJ004679"/>
</dbReference>
<dbReference type="InterPro" id="IPR012341">
    <property type="entry name" value="6hp_glycosidase-like_sf"/>
</dbReference>
<reference evidence="4" key="1">
    <citation type="submission" date="2007-03" db="EMBL/GenBank/DDBJ databases">
        <title>Annotation of Culex pipiens quinquefasciatus.</title>
        <authorList>
            <consortium name="The Broad Institute Genome Sequencing Platform"/>
            <person name="Atkinson P.W."/>
            <person name="Hemingway J."/>
            <person name="Christensen B.M."/>
            <person name="Higgs S."/>
            <person name="Kodira C."/>
            <person name="Hannick L."/>
            <person name="Megy K."/>
            <person name="O'Leary S."/>
            <person name="Pearson M."/>
            <person name="Haas B.J."/>
            <person name="Mauceli E."/>
            <person name="Wortman J.R."/>
            <person name="Lee N.H."/>
            <person name="Guigo R."/>
            <person name="Stanke M."/>
            <person name="Alvarado L."/>
            <person name="Amedeo P."/>
            <person name="Antoine C.H."/>
            <person name="Arensburger P."/>
            <person name="Bidwell S.L."/>
            <person name="Crawford M."/>
            <person name="Camaro F."/>
            <person name="Devon K."/>
            <person name="Engels R."/>
            <person name="Hammond M."/>
            <person name="Howarth C."/>
            <person name="Koehrsen M."/>
            <person name="Lawson D."/>
            <person name="Montgomery P."/>
            <person name="Nene V."/>
            <person name="Nusbaum C."/>
            <person name="Puiu D."/>
            <person name="Romero-Severson J."/>
            <person name="Severson D.W."/>
            <person name="Shumway M."/>
            <person name="Sisk P."/>
            <person name="Stolte C."/>
            <person name="Zeng Q."/>
            <person name="Eisenstadt E."/>
            <person name="Fraser-Liggett C."/>
            <person name="Strausberg R."/>
            <person name="Galagan J."/>
            <person name="Birren B."/>
            <person name="Collins F.H."/>
        </authorList>
    </citation>
    <scope>NUCLEOTIDE SEQUENCE [LARGE SCALE GENOMIC DNA]</scope>
    <source>
        <strain evidence="4">JHB</strain>
    </source>
</reference>
<dbReference type="GO" id="GO:0008422">
    <property type="term" value="F:beta-glucosidase activity"/>
    <property type="evidence" value="ECO:0007669"/>
    <property type="project" value="TreeGrafter"/>
</dbReference>
<dbReference type="Gene3D" id="1.50.10.10">
    <property type="match status" value="1"/>
</dbReference>
<dbReference type="PIRSF" id="PIRSF028944">
    <property type="entry name" value="Beta_gluc_GBA2"/>
    <property type="match status" value="1"/>
</dbReference>
<dbReference type="GO" id="GO:0016020">
    <property type="term" value="C:membrane"/>
    <property type="evidence" value="ECO:0007669"/>
    <property type="project" value="InterPro"/>
</dbReference>
<evidence type="ECO:0000259" key="3">
    <source>
        <dbReference type="Pfam" id="PF12215"/>
    </source>
</evidence>
<dbReference type="InterPro" id="IPR052566">
    <property type="entry name" value="Non-lysos_glucosylceramidase"/>
</dbReference>
<evidence type="ECO:0000256" key="1">
    <source>
        <dbReference type="PIRNR" id="PIRNR028944"/>
    </source>
</evidence>
<feature type="domain" description="Glycosyl-hydrolase family 116 N-terminal" evidence="3">
    <location>
        <begin position="86"/>
        <end position="414"/>
    </location>
</feature>
<dbReference type="InterPro" id="IPR006775">
    <property type="entry name" value="GH116_catalytic"/>
</dbReference>
<name>B0WC06_CULQU</name>
<dbReference type="KEGG" id="cqu:CpipJ_CPIJ004679"/>
<evidence type="ECO:0000313" key="6">
    <source>
        <dbReference type="Proteomes" id="UP000002320"/>
    </source>
</evidence>
<dbReference type="InterPro" id="IPR008928">
    <property type="entry name" value="6-hairpin_glycosidase_sf"/>
</dbReference>
<evidence type="ECO:0000313" key="5">
    <source>
        <dbReference type="EnsemblMetazoa" id="CPIJ004679-PA"/>
    </source>
</evidence>
<organism>
    <name type="scientific">Culex quinquefasciatus</name>
    <name type="common">Southern house mosquito</name>
    <name type="synonym">Culex pungens</name>
    <dbReference type="NCBI Taxonomy" id="7176"/>
    <lineage>
        <taxon>Eukaryota</taxon>
        <taxon>Metazoa</taxon>
        <taxon>Ecdysozoa</taxon>
        <taxon>Arthropoda</taxon>
        <taxon>Hexapoda</taxon>
        <taxon>Insecta</taxon>
        <taxon>Pterygota</taxon>
        <taxon>Neoptera</taxon>
        <taxon>Endopterygota</taxon>
        <taxon>Diptera</taxon>
        <taxon>Nematocera</taxon>
        <taxon>Culicoidea</taxon>
        <taxon>Culicidae</taxon>
        <taxon>Culicinae</taxon>
        <taxon>Culicini</taxon>
        <taxon>Culex</taxon>
        <taxon>Culex</taxon>
    </lineage>
</organism>
<proteinExistence type="inferred from homology"/>
<feature type="domain" description="Glycosyl-hydrolase family 116 catalytic region" evidence="2">
    <location>
        <begin position="471"/>
        <end position="901"/>
    </location>
</feature>
<dbReference type="GO" id="GO:0004348">
    <property type="term" value="F:glucosylceramidase activity"/>
    <property type="evidence" value="ECO:0007669"/>
    <property type="project" value="UniProtKB-EC"/>
</dbReference>
<sequence length="913" mass="104551">MDGDSAQSFCEFKQQVSAVPQYGLKLKFNHVYPETRNQNLKPSFRQIWPIIPMALRYIPYYWKVSREGRQVLMDYWYTENGKQIYGAPIGGIGAGTIGRGFAGEFCRFQMRPGLYEYNTVHANQFIVTIKDENNVTIFQSLLSSYRTKDDEVHDVCAPNQTTLLHGLMPCETRPKTPLASWDSTINSSKCSYTALYPRAWSEYDLSEHGIKLVQRQISPIIPHDYKESSLPVAVFAWTVENVCGKDRHVTITFTFKNGTGNKKQDAEGNAETAAFAHGTAKGVSIKQTIADLPCTYCVSCKTSSEINLTRCEKFDPSGNGEKLWNDLKENGHLTEKSGDESLKTKDVAVAVSAQILVPSESSSELEFSLVWDMPKIHFTKKMKEYYKYYTKYFGKNGDAGPVISDYALRNYGKWESLIDEWQRPILDDSDLPDWYKSAIFNELYFIADGGSIWLAVDDTTLPYDDPRLAYGRYAYLEGHEYRMYNTYDVHFYASHALASLWPNLQVSLQYDYKDAVQREITEGRKHLYDGKVIPRKIKSSVPHDLGDPDEEPFELINAYPIHDVSEWKDLNTKFILQVYRDYYTLNHYAQLNADNASKFSSIEFIDKESMFEMYVQDNRNKVSPEDKAQNRKSASMYINETNGKVYLMDAMTYLKSMYPACKQVLEKTLEWDKDNDGLIENSKSPDQTYDTWVMDGPSSYCGGLWLASLHCMSVMANLLDQSEDCIKYREILEKGKASFEEKLWNGSYYKFDSQSSSKNSIMSDQLCGHWYLRCCGFDYDIVPKENVRTALKTIYDNNVMRFCGGNMGAVNGYIPSSQPNKDGRADSSTLQAEEVWTGVTYALASTMIHEGMFTEAFQTAGGLYQTLSEKIGMSFETPEALYAERHYRAIGYMRPLSIWSMQTAWEQKKQNRD</sequence>
<dbReference type="Proteomes" id="UP000002320">
    <property type="component" value="Unassembled WGS sequence"/>
</dbReference>
<keyword evidence="1" id="KW-0443">Lipid metabolism</keyword>
<dbReference type="Pfam" id="PF04685">
    <property type="entry name" value="DUF608"/>
    <property type="match status" value="1"/>
</dbReference>
<evidence type="ECO:0000313" key="4">
    <source>
        <dbReference type="EMBL" id="EDS43066.1"/>
    </source>
</evidence>
<dbReference type="InterPro" id="IPR024462">
    <property type="entry name" value="GH116_N"/>
</dbReference>
<keyword evidence="1" id="KW-0326">Glycosidase</keyword>
<accession>B0WC06</accession>
<dbReference type="AlphaFoldDB" id="B0WC06"/>
<dbReference type="EMBL" id="DS231884">
    <property type="protein sequence ID" value="EDS43066.1"/>
    <property type="molecule type" value="Genomic_DNA"/>
</dbReference>
<dbReference type="GO" id="GO:0006680">
    <property type="term" value="P:glucosylceramide catabolic process"/>
    <property type="evidence" value="ECO:0007669"/>
    <property type="project" value="InterPro"/>
</dbReference>
<dbReference type="Pfam" id="PF12215">
    <property type="entry name" value="Glyco_hydr_116N"/>
    <property type="match status" value="1"/>
</dbReference>
<dbReference type="OMA" id="HDLGAPN"/>
<dbReference type="PANTHER" id="PTHR12654:SF0">
    <property type="entry name" value="NON-LYSOSOMAL GLUCOSYLCERAMIDASE"/>
    <property type="match status" value="1"/>
</dbReference>
<dbReference type="eggNOG" id="KOG2119">
    <property type="taxonomic scope" value="Eukaryota"/>
</dbReference>
<dbReference type="STRING" id="7176.B0WC06"/>
<evidence type="ECO:0000259" key="2">
    <source>
        <dbReference type="Pfam" id="PF04685"/>
    </source>
</evidence>
<dbReference type="OrthoDB" id="730489at2759"/>
<keyword evidence="1" id="KW-0378">Hydrolase</keyword>
<reference evidence="5" key="2">
    <citation type="submission" date="2020-05" db="UniProtKB">
        <authorList>
            <consortium name="EnsemblMetazoa"/>
        </authorList>
    </citation>
    <scope>IDENTIFICATION</scope>
    <source>
        <strain evidence="5">JHB</strain>
    </source>
</reference>
<dbReference type="VEuPathDB" id="VectorBase:CQUJHB011873"/>
<dbReference type="GO" id="GO:0005975">
    <property type="term" value="P:carbohydrate metabolic process"/>
    <property type="evidence" value="ECO:0007669"/>
    <property type="project" value="InterPro"/>
</dbReference>
<dbReference type="PANTHER" id="PTHR12654">
    <property type="entry name" value="BILE ACID BETA-GLUCOSIDASE-RELATED"/>
    <property type="match status" value="1"/>
</dbReference>
<dbReference type="SUPFAM" id="SSF48208">
    <property type="entry name" value="Six-hairpin glycosidases"/>
    <property type="match status" value="1"/>
</dbReference>